<proteinExistence type="predicted"/>
<dbReference type="AlphaFoldDB" id="A0A1B4V2F4"/>
<keyword evidence="2" id="KW-1185">Reference proteome</keyword>
<dbReference type="Proteomes" id="UP000218899">
    <property type="component" value="Chromosome"/>
</dbReference>
<name>A0A1B4V2F4_9GAMM</name>
<protein>
    <submittedName>
        <fullName evidence="1">ATPase</fullName>
    </submittedName>
</protein>
<dbReference type="NCBIfam" id="NF040826">
    <property type="entry name" value="lxa_BCAM0308"/>
    <property type="match status" value="1"/>
</dbReference>
<dbReference type="OrthoDB" id="9785278at2"/>
<dbReference type="RefSeq" id="WP_096459968.1">
    <property type="nucleotide sequence ID" value="NZ_AP014936.1"/>
</dbReference>
<gene>
    <name evidence="1" type="ORF">SVA_1135</name>
</gene>
<evidence type="ECO:0000313" key="2">
    <source>
        <dbReference type="Proteomes" id="UP000218899"/>
    </source>
</evidence>
<dbReference type="InterPro" id="IPR047706">
    <property type="entry name" value="BCAM0308-like"/>
</dbReference>
<organism evidence="1 2">
    <name type="scientific">Sulfurifustis variabilis</name>
    <dbReference type="NCBI Taxonomy" id="1675686"/>
    <lineage>
        <taxon>Bacteria</taxon>
        <taxon>Pseudomonadati</taxon>
        <taxon>Pseudomonadota</taxon>
        <taxon>Gammaproteobacteria</taxon>
        <taxon>Acidiferrobacterales</taxon>
        <taxon>Acidiferrobacteraceae</taxon>
        <taxon>Sulfurifustis</taxon>
    </lineage>
</organism>
<dbReference type="KEGG" id="sva:SVA_1135"/>
<accession>A0A1B4V2F4</accession>
<evidence type="ECO:0000313" key="1">
    <source>
        <dbReference type="EMBL" id="BAU47710.1"/>
    </source>
</evidence>
<dbReference type="EMBL" id="AP014936">
    <property type="protein sequence ID" value="BAU47710.1"/>
    <property type="molecule type" value="Genomic_DNA"/>
</dbReference>
<sequence length="165" mass="19032">MGTKSANGPNHRRRDRLLREYEHDTYKMRGKPREPAVCPECRAVYHKGRWQWSPPSQDAQPLVCPACQRMHDRCPAGFLALNGPFFASHRDEILHLAHNVEAREKGLHPLRRIIGLEDHDDGVLITTTTMGTARSIGTAVHHAYKGELDYRYTDESNILRVNWRR</sequence>
<reference evidence="1 2" key="1">
    <citation type="submission" date="2015-08" db="EMBL/GenBank/DDBJ databases">
        <title>Complete genome sequence of Sulfurifustis variabilis.</title>
        <authorList>
            <person name="Miura A."/>
            <person name="Kojima H."/>
            <person name="Fukui M."/>
        </authorList>
    </citation>
    <scope>NUCLEOTIDE SEQUENCE [LARGE SCALE GENOMIC DNA]</scope>
    <source>
        <strain evidence="2">skN76</strain>
    </source>
</reference>